<proteinExistence type="predicted"/>
<keyword evidence="1" id="KW-1133">Transmembrane helix</keyword>
<dbReference type="Pfam" id="PF14219">
    <property type="entry name" value="DUF4328"/>
    <property type="match status" value="1"/>
</dbReference>
<dbReference type="Proteomes" id="UP000887023">
    <property type="component" value="Chromosome"/>
</dbReference>
<gene>
    <name evidence="3" type="ORF">KV203_00580</name>
</gene>
<feature type="transmembrane region" description="Helical" evidence="1">
    <location>
        <begin position="95"/>
        <end position="119"/>
    </location>
</feature>
<protein>
    <submittedName>
        <fullName evidence="3">DUF4328 domain-containing protein</fullName>
    </submittedName>
</protein>
<keyword evidence="4" id="KW-1185">Reference proteome</keyword>
<dbReference type="EMBL" id="CP079105">
    <property type="protein sequence ID" value="QXQ14003.1"/>
    <property type="molecule type" value="Genomic_DNA"/>
</dbReference>
<evidence type="ECO:0000313" key="4">
    <source>
        <dbReference type="Proteomes" id="UP000887023"/>
    </source>
</evidence>
<evidence type="ECO:0000313" key="3">
    <source>
        <dbReference type="EMBL" id="QXQ14003.1"/>
    </source>
</evidence>
<feature type="transmembrane region" description="Helical" evidence="1">
    <location>
        <begin position="162"/>
        <end position="184"/>
    </location>
</feature>
<keyword evidence="1" id="KW-0812">Transmembrane</keyword>
<dbReference type="RefSeq" id="WP_066471958.1">
    <property type="nucleotide sequence ID" value="NZ_CBCRUZ010000006.1"/>
</dbReference>
<feature type="domain" description="DUF4328" evidence="2">
    <location>
        <begin position="37"/>
        <end position="187"/>
    </location>
</feature>
<feature type="transmembrane region" description="Helical" evidence="1">
    <location>
        <begin position="12"/>
        <end position="32"/>
    </location>
</feature>
<keyword evidence="1" id="KW-0472">Membrane</keyword>
<feature type="transmembrane region" description="Helical" evidence="1">
    <location>
        <begin position="44"/>
        <end position="75"/>
    </location>
</feature>
<sequence>MAALAARVSQLLVWTALLFGLAAVAEIGRYLMLLRNRTRLIEPALLAFSDAAVLVTSITGLIFAFLTAVGCVGWLADARATVFGRAGRLDPRPRWMLLAGCLIPGLNLVYPGVFLTELVRDRQPRLQRAVRVWWLAWLVGAGLTAAAFAYRTADSLQGQADGVMMAAWADAGAAVVAVVTLWLIRLFGGRDLFGHERAAQRWLVAAGPSEPRIAPIRAASPPVVRDTAADEAAAAGAGSVEVQEVPAK</sequence>
<accession>A0ABX8S831</accession>
<name>A0ABX8S831_9ACTN</name>
<dbReference type="InterPro" id="IPR025565">
    <property type="entry name" value="DUF4328"/>
</dbReference>
<evidence type="ECO:0000259" key="2">
    <source>
        <dbReference type="Pfam" id="PF14219"/>
    </source>
</evidence>
<organism evidence="3 4">
    <name type="scientific">Skermania pinensis</name>
    <dbReference type="NCBI Taxonomy" id="39122"/>
    <lineage>
        <taxon>Bacteria</taxon>
        <taxon>Bacillati</taxon>
        <taxon>Actinomycetota</taxon>
        <taxon>Actinomycetes</taxon>
        <taxon>Mycobacteriales</taxon>
        <taxon>Gordoniaceae</taxon>
        <taxon>Skermania</taxon>
    </lineage>
</organism>
<reference evidence="3" key="1">
    <citation type="submission" date="2021-07" db="EMBL/GenBank/DDBJ databases">
        <title>Candidatus Kaistella beijingensis sp. nov. isolated from a municipal wastewater treatment plant is involved in sludge foaming.</title>
        <authorList>
            <person name="Song Y."/>
            <person name="Liu S.-J."/>
        </authorList>
    </citation>
    <scope>NUCLEOTIDE SEQUENCE</scope>
    <source>
        <strain evidence="3">DSM 43998</strain>
    </source>
</reference>
<evidence type="ECO:0000256" key="1">
    <source>
        <dbReference type="SAM" id="Phobius"/>
    </source>
</evidence>
<feature type="transmembrane region" description="Helical" evidence="1">
    <location>
        <begin position="131"/>
        <end position="150"/>
    </location>
</feature>